<dbReference type="Pfam" id="PF10065">
    <property type="entry name" value="DUF2303"/>
    <property type="match status" value="1"/>
</dbReference>
<dbReference type="KEGG" id="nmus:H7A79_1643"/>
<sequence>MEKQQQNIIETALSAAKQPVITSGANGTPVIFYPNGKDSWDYAFETQLLDKPLRKKGTTHLHDTASLIKYVQKHQQEGTQVFVDADYSKGNIEVTAIINGHTSQDADWADHRAFYSPRHTPAAKKWLDNTGEKMNQAQFAAFLTNCARDIVSKNPDNENAVYPTAAEVLDFALNLEYTEKTTFKQGYREQDGRINFTFQSEDAGKTETNLKAFERFAIAFTPFQGGDSYFVEALLKFRIDKNSGALVLWYELQQIEAVIEQATADIAKTLQDAFADIDIYFGRP</sequence>
<evidence type="ECO:0000313" key="2">
    <source>
        <dbReference type="Proteomes" id="UP000516412"/>
    </source>
</evidence>
<name>A0A7H1MCZ2_9NEIS</name>
<reference evidence="1" key="1">
    <citation type="submission" date="2024-06" db="EMBL/GenBank/DDBJ databases">
        <title>Complete Genome Sequence of mouse commensal type strain Neisseria musculi.</title>
        <authorList>
            <person name="Thapa E."/>
            <person name="Aluvathingal J."/>
            <person name="Nadendla S."/>
            <person name="Mehta A."/>
            <person name="Tettelin H."/>
            <person name="Weyand N.J."/>
        </authorList>
    </citation>
    <scope>NUCLEOTIDE SEQUENCE</scope>
    <source>
        <strain evidence="1">NW831</strain>
    </source>
</reference>
<dbReference type="EMBL" id="CP060414">
    <property type="protein sequence ID" value="QNT59507.1"/>
    <property type="molecule type" value="Genomic_DNA"/>
</dbReference>
<proteinExistence type="predicted"/>
<accession>A0A7H1MCZ2</accession>
<dbReference type="Proteomes" id="UP000516412">
    <property type="component" value="Chromosome"/>
</dbReference>
<evidence type="ECO:0000313" key="1">
    <source>
        <dbReference type="EMBL" id="QNT59507.1"/>
    </source>
</evidence>
<keyword evidence="2" id="KW-1185">Reference proteome</keyword>
<dbReference type="RefSeq" id="WP_187000003.1">
    <property type="nucleotide sequence ID" value="NZ_CP060414.2"/>
</dbReference>
<evidence type="ECO:0008006" key="3">
    <source>
        <dbReference type="Google" id="ProtNLM"/>
    </source>
</evidence>
<gene>
    <name evidence="1" type="ORF">H7A79_1643</name>
</gene>
<dbReference type="InterPro" id="IPR019276">
    <property type="entry name" value="DUF2303"/>
</dbReference>
<protein>
    <recommendedName>
        <fullName evidence="3">DUF2303 family protein</fullName>
    </recommendedName>
</protein>
<organism evidence="1 2">
    <name type="scientific">Neisseria musculi</name>
    <dbReference type="NCBI Taxonomy" id="1815583"/>
    <lineage>
        <taxon>Bacteria</taxon>
        <taxon>Pseudomonadati</taxon>
        <taxon>Pseudomonadota</taxon>
        <taxon>Betaproteobacteria</taxon>
        <taxon>Neisseriales</taxon>
        <taxon>Neisseriaceae</taxon>
        <taxon>Neisseria</taxon>
    </lineage>
</organism>
<dbReference type="AlphaFoldDB" id="A0A7H1MCZ2"/>